<keyword evidence="3" id="KW-1185">Reference proteome</keyword>
<dbReference type="InterPro" id="IPR007295">
    <property type="entry name" value="DUF402"/>
</dbReference>
<accession>A0A431VZK1</accession>
<dbReference type="Gene3D" id="2.40.380.10">
    <property type="entry name" value="FomD-like"/>
    <property type="match status" value="1"/>
</dbReference>
<comment type="caution">
    <text evidence="2">The sequence shown here is derived from an EMBL/GenBank/DDBJ whole genome shotgun (WGS) entry which is preliminary data.</text>
</comment>
<dbReference type="InterPro" id="IPR035930">
    <property type="entry name" value="FomD-like_sf"/>
</dbReference>
<dbReference type="Proteomes" id="UP000277766">
    <property type="component" value="Unassembled WGS sequence"/>
</dbReference>
<evidence type="ECO:0000313" key="3">
    <source>
        <dbReference type="Proteomes" id="UP000277766"/>
    </source>
</evidence>
<organism evidence="2 3">
    <name type="scientific">Deinococcus radiophilus</name>
    <dbReference type="NCBI Taxonomy" id="32062"/>
    <lineage>
        <taxon>Bacteria</taxon>
        <taxon>Thermotogati</taxon>
        <taxon>Deinococcota</taxon>
        <taxon>Deinococci</taxon>
        <taxon>Deinococcales</taxon>
        <taxon>Deinococcaceae</taxon>
        <taxon>Deinococcus</taxon>
    </lineage>
</organism>
<reference evidence="2 3" key="1">
    <citation type="submission" date="2018-12" db="EMBL/GenBank/DDBJ databases">
        <title>Deinococcus radiophilus ATCC 27603 genome sequencing and assembly.</title>
        <authorList>
            <person name="Maclea K.S."/>
            <person name="Maynard C.R."/>
        </authorList>
    </citation>
    <scope>NUCLEOTIDE SEQUENCE [LARGE SCALE GENOMIC DNA]</scope>
    <source>
        <strain evidence="2 3">ATCC 27603</strain>
    </source>
</reference>
<gene>
    <name evidence="2" type="ORF">EJ104_04640</name>
</gene>
<feature type="domain" description="DUF402" evidence="1">
    <location>
        <begin position="22"/>
        <end position="99"/>
    </location>
</feature>
<sequence>MPKHGDRTGLVCLNAADEPVWCYADVIAEAGFPWTSDAYLDVISLASRDRAGRWTALNPVIIDQEDLENALKAGTITANESKWAETVAARILEEIATQTYRPFDELQAFFQGR</sequence>
<dbReference type="Pfam" id="PF04167">
    <property type="entry name" value="DUF402"/>
    <property type="match status" value="1"/>
</dbReference>
<dbReference type="RefSeq" id="WP_126351593.1">
    <property type="nucleotide sequence ID" value="NZ_CP086380.1"/>
</dbReference>
<name>A0A431VZK1_9DEIO</name>
<dbReference type="SUPFAM" id="SSF159234">
    <property type="entry name" value="FomD-like"/>
    <property type="match status" value="1"/>
</dbReference>
<dbReference type="OrthoDB" id="2002222at2"/>
<dbReference type="EMBL" id="RXPE01000006">
    <property type="protein sequence ID" value="RTR28644.1"/>
    <property type="molecule type" value="Genomic_DNA"/>
</dbReference>
<evidence type="ECO:0000313" key="2">
    <source>
        <dbReference type="EMBL" id="RTR28644.1"/>
    </source>
</evidence>
<evidence type="ECO:0000259" key="1">
    <source>
        <dbReference type="Pfam" id="PF04167"/>
    </source>
</evidence>
<protein>
    <recommendedName>
        <fullName evidence="1">DUF402 domain-containing protein</fullName>
    </recommendedName>
</protein>
<dbReference type="AlphaFoldDB" id="A0A431VZK1"/>
<proteinExistence type="predicted"/>